<dbReference type="Gene3D" id="3.40.50.10050">
    <property type="entry name" value="Translation initiation factor IF- 2, domain 3"/>
    <property type="match status" value="1"/>
</dbReference>
<dbReference type="SUPFAM" id="SSF52540">
    <property type="entry name" value="P-loop containing nucleoside triphosphate hydrolases"/>
    <property type="match status" value="1"/>
</dbReference>
<evidence type="ECO:0000256" key="5">
    <source>
        <dbReference type="ARBA" id="ARBA00023134"/>
    </source>
</evidence>
<dbReference type="PANTHER" id="PTHR43381:SF4">
    <property type="entry name" value="EUKARYOTIC TRANSLATION INITIATION FACTOR 5B"/>
    <property type="match status" value="1"/>
</dbReference>
<dbReference type="InterPro" id="IPR029459">
    <property type="entry name" value="EFTU-type"/>
</dbReference>
<dbReference type="Gene3D" id="2.40.30.10">
    <property type="entry name" value="Translation factors"/>
    <property type="match status" value="2"/>
</dbReference>
<organism evidence="7">
    <name type="scientific">Hyperionvirus sp</name>
    <dbReference type="NCBI Taxonomy" id="2487770"/>
    <lineage>
        <taxon>Viruses</taxon>
        <taxon>Varidnaviria</taxon>
        <taxon>Bamfordvirae</taxon>
        <taxon>Nucleocytoviricota</taxon>
        <taxon>Megaviricetes</taxon>
        <taxon>Imitervirales</taxon>
        <taxon>Mimiviridae</taxon>
        <taxon>Klosneuvirinae</taxon>
    </lineage>
</organism>
<dbReference type="NCBIfam" id="TIGR00231">
    <property type="entry name" value="small_GTP"/>
    <property type="match status" value="1"/>
</dbReference>
<protein>
    <recommendedName>
        <fullName evidence="6">Tr-type G domain-containing protein</fullName>
    </recommendedName>
</protein>
<proteinExistence type="inferred from homology"/>
<evidence type="ECO:0000256" key="1">
    <source>
        <dbReference type="ARBA" id="ARBA00007733"/>
    </source>
</evidence>
<keyword evidence="5" id="KW-0342">GTP-binding</keyword>
<dbReference type="SUPFAM" id="SSF50447">
    <property type="entry name" value="Translation proteins"/>
    <property type="match status" value="2"/>
</dbReference>
<dbReference type="Gene3D" id="3.40.50.300">
    <property type="entry name" value="P-loop containing nucleotide triphosphate hydrolases"/>
    <property type="match status" value="1"/>
</dbReference>
<dbReference type="InterPro" id="IPR027417">
    <property type="entry name" value="P-loop_NTPase"/>
</dbReference>
<dbReference type="EMBL" id="MK072399">
    <property type="protein sequence ID" value="AYV84113.1"/>
    <property type="molecule type" value="Genomic_DNA"/>
</dbReference>
<evidence type="ECO:0000256" key="3">
    <source>
        <dbReference type="ARBA" id="ARBA00022741"/>
    </source>
</evidence>
<keyword evidence="3" id="KW-0547">Nucleotide-binding</keyword>
<dbReference type="InterPro" id="IPR000795">
    <property type="entry name" value="T_Tr_GTP-bd_dom"/>
</dbReference>
<dbReference type="GO" id="GO:0003924">
    <property type="term" value="F:GTPase activity"/>
    <property type="evidence" value="ECO:0007669"/>
    <property type="project" value="InterPro"/>
</dbReference>
<keyword evidence="2" id="KW-0396">Initiation factor</keyword>
<feature type="domain" description="Tr-type G" evidence="6">
    <location>
        <begin position="1"/>
        <end position="215"/>
    </location>
</feature>
<dbReference type="GO" id="GO:0005525">
    <property type="term" value="F:GTP binding"/>
    <property type="evidence" value="ECO:0007669"/>
    <property type="project" value="UniProtKB-KW"/>
</dbReference>
<dbReference type="SUPFAM" id="SSF52156">
    <property type="entry name" value="Initiation factor IF2/eIF5b, domain 3"/>
    <property type="match status" value="1"/>
</dbReference>
<dbReference type="InterPro" id="IPR036925">
    <property type="entry name" value="TIF_IF2_dom3_sf"/>
</dbReference>
<sequence>MTSPVCCFIGEVNIGKTSLLDKLRDSNVQDKEVGHITQQIGATYFDSTALINLTGNLAKSLDIPGLLVLDTPGHDCFSEMRVIGIKVSHLPILVVDLVKGLQKQSIQCIELLSRHNKQFIIVLNKLDKVPEWKKTSHADLKNALKSQQKHMQKSLKDYANRVIAQMAGLGLNAALYYENPSPKEYISMVPVSALTGEGIADLILLISKLTAFNLKKSVSSDPLYAETHGFIIETRMDERQGIIHYVLLITGTLNRLDRIYLETNEGKIQESTIRQILLPPHKKELKNKIVLTSIENAFGTSSIAIKLDGEDDVLIAPGALFVVKSGRAIMGHMSEQINKYGESYKEIKYEKPGIIVNATCRGMAHAIIASLPNVKISDINIGKISKTSVMKAGNYLGGSLCTKNKIDYLYYKRYTIIIDYNNLYEMYDGDSDNKFYDSEIVQLAKKMDVKIIAGNIVHHLVEKYHNYIDSIKSEIMGLYPGIMQEFRLEIIPKFVFLRRSPLMFGVKVLQGSISEKTVIKAVSPSGEELKLGTTISIQRKNKSITTASQGDEICIRIDDDTSKPEYAKDFDETWGLHPYLSPEELEIKLKYPDLLDLPQ</sequence>
<dbReference type="PROSITE" id="PS51722">
    <property type="entry name" value="G_TR_2"/>
    <property type="match status" value="1"/>
</dbReference>
<dbReference type="Pfam" id="PF00009">
    <property type="entry name" value="GTP_EFTU"/>
    <property type="match status" value="1"/>
</dbReference>
<gene>
    <name evidence="7" type="ORF">Hyperionvirus17_33</name>
</gene>
<reference evidence="7" key="1">
    <citation type="submission" date="2018-10" db="EMBL/GenBank/DDBJ databases">
        <title>Hidden diversity of soil giant viruses.</title>
        <authorList>
            <person name="Schulz F."/>
            <person name="Alteio L."/>
            <person name="Goudeau D."/>
            <person name="Ryan E.M."/>
            <person name="Malmstrom R.R."/>
            <person name="Blanchard J."/>
            <person name="Woyke T."/>
        </authorList>
    </citation>
    <scope>NUCLEOTIDE SEQUENCE</scope>
    <source>
        <strain evidence="7">HYV1</strain>
    </source>
</reference>
<evidence type="ECO:0000256" key="4">
    <source>
        <dbReference type="ARBA" id="ARBA00022917"/>
    </source>
</evidence>
<keyword evidence="4" id="KW-0648">Protein biosynthesis</keyword>
<dbReference type="InterPro" id="IPR009000">
    <property type="entry name" value="Transl_B-barrel_sf"/>
</dbReference>
<name>A0A3G5AE13_9VIRU</name>
<comment type="similarity">
    <text evidence="1">Belongs to the TRAFAC class translation factor GTPase superfamily. Classic translation factor GTPase family. IF-2 subfamily.</text>
</comment>
<evidence type="ECO:0000313" key="7">
    <source>
        <dbReference type="EMBL" id="AYV84113.1"/>
    </source>
</evidence>
<accession>A0A3G5AE13</accession>
<evidence type="ECO:0000256" key="2">
    <source>
        <dbReference type="ARBA" id="ARBA00022540"/>
    </source>
</evidence>
<dbReference type="InterPro" id="IPR005225">
    <property type="entry name" value="Small_GTP-bd"/>
</dbReference>
<dbReference type="PANTHER" id="PTHR43381">
    <property type="entry name" value="TRANSLATION INITIATION FACTOR IF-2-RELATED"/>
    <property type="match status" value="1"/>
</dbReference>
<evidence type="ECO:0000259" key="6">
    <source>
        <dbReference type="PROSITE" id="PS51722"/>
    </source>
</evidence>
<dbReference type="InterPro" id="IPR015760">
    <property type="entry name" value="TIF_IF2"/>
</dbReference>
<dbReference type="Pfam" id="PF14578">
    <property type="entry name" value="GTP_EFTU_D4"/>
    <property type="match status" value="1"/>
</dbReference>